<dbReference type="GO" id="GO:0004515">
    <property type="term" value="F:nicotinate-nucleotide adenylyltransferase activity"/>
    <property type="evidence" value="ECO:0007669"/>
    <property type="project" value="UniProtKB-UniRule"/>
</dbReference>
<comment type="caution">
    <text evidence="13">The sequence shown here is derived from an EMBL/GenBank/DDBJ whole genome shotgun (WGS) entry which is preliminary data.</text>
</comment>
<feature type="region of interest" description="Disordered" evidence="11">
    <location>
        <begin position="1"/>
        <end position="27"/>
    </location>
</feature>
<comment type="pathway">
    <text evidence="2 10">Cofactor biosynthesis; NAD(+) biosynthesis; deamido-NAD(+) from nicotinate D-ribonucleotide: step 1/1.</text>
</comment>
<reference evidence="13 14" key="1">
    <citation type="submission" date="2013-08" db="EMBL/GenBank/DDBJ databases">
        <title>Lactobacillus wasatchii sp. WDC04, a late gas producing bacteria isolated from aged chedder cheese.</title>
        <authorList>
            <person name="Oberg C.J."/>
            <person name="Culumber M."/>
            <person name="McMahon D.J."/>
            <person name="Broadbent J.R."/>
            <person name="Oberg T.S."/>
            <person name="Ortaki F."/>
        </authorList>
    </citation>
    <scope>NUCLEOTIDE SEQUENCE [LARGE SCALE GENOMIC DNA]</scope>
    <source>
        <strain evidence="13 14">WDC04</strain>
    </source>
</reference>
<evidence type="ECO:0000313" key="14">
    <source>
        <dbReference type="Proteomes" id="UP000032279"/>
    </source>
</evidence>
<evidence type="ECO:0000256" key="5">
    <source>
        <dbReference type="ARBA" id="ARBA00022695"/>
    </source>
</evidence>
<evidence type="ECO:0000259" key="12">
    <source>
        <dbReference type="Pfam" id="PF01467"/>
    </source>
</evidence>
<dbReference type="EMBL" id="AWTT01000004">
    <property type="protein sequence ID" value="KIS04088.1"/>
    <property type="molecule type" value="Genomic_DNA"/>
</dbReference>
<dbReference type="PATRIC" id="fig|1335616.4.peg.289"/>
<dbReference type="Pfam" id="PF01467">
    <property type="entry name" value="CTP_transf_like"/>
    <property type="match status" value="1"/>
</dbReference>
<gene>
    <name evidence="10 13" type="primary">nadD</name>
    <name evidence="13" type="ORF">WDC_0290</name>
</gene>
<dbReference type="InterPro" id="IPR004821">
    <property type="entry name" value="Cyt_trans-like"/>
</dbReference>
<comment type="catalytic activity">
    <reaction evidence="9 10">
        <text>nicotinate beta-D-ribonucleotide + ATP + H(+) = deamido-NAD(+) + diphosphate</text>
        <dbReference type="Rhea" id="RHEA:22860"/>
        <dbReference type="ChEBI" id="CHEBI:15378"/>
        <dbReference type="ChEBI" id="CHEBI:30616"/>
        <dbReference type="ChEBI" id="CHEBI:33019"/>
        <dbReference type="ChEBI" id="CHEBI:57502"/>
        <dbReference type="ChEBI" id="CHEBI:58437"/>
        <dbReference type="EC" id="2.7.7.18"/>
    </reaction>
</comment>
<organism evidence="13 14">
    <name type="scientific">Paucilactobacillus wasatchensis</name>
    <dbReference type="NCBI Taxonomy" id="1335616"/>
    <lineage>
        <taxon>Bacteria</taxon>
        <taxon>Bacillati</taxon>
        <taxon>Bacillota</taxon>
        <taxon>Bacilli</taxon>
        <taxon>Lactobacillales</taxon>
        <taxon>Lactobacillaceae</taxon>
        <taxon>Paucilactobacillus</taxon>
    </lineage>
</organism>
<name>A0A0D0Y774_9LACO</name>
<dbReference type="InterPro" id="IPR014729">
    <property type="entry name" value="Rossmann-like_a/b/a_fold"/>
</dbReference>
<comment type="function">
    <text evidence="1 10">Catalyzes the reversible adenylation of nicotinate mononucleotide (NaMN) to nicotinic acid adenine dinucleotide (NaAD).</text>
</comment>
<keyword evidence="3 10" id="KW-0662">Pyridine nucleotide biosynthesis</keyword>
<dbReference type="Gene3D" id="3.40.50.620">
    <property type="entry name" value="HUPs"/>
    <property type="match status" value="1"/>
</dbReference>
<evidence type="ECO:0000256" key="6">
    <source>
        <dbReference type="ARBA" id="ARBA00022741"/>
    </source>
</evidence>
<evidence type="ECO:0000256" key="4">
    <source>
        <dbReference type="ARBA" id="ARBA00022679"/>
    </source>
</evidence>
<protein>
    <recommendedName>
        <fullName evidence="10">Probable nicotinate-nucleotide adenylyltransferase</fullName>
        <ecNumber evidence="10">2.7.7.18</ecNumber>
    </recommendedName>
    <alternativeName>
        <fullName evidence="10">Deamido-NAD(+) diphosphorylase</fullName>
    </alternativeName>
    <alternativeName>
        <fullName evidence="10">Deamido-NAD(+) pyrophosphorylase</fullName>
    </alternativeName>
    <alternativeName>
        <fullName evidence="10">Nicotinate mononucleotide adenylyltransferase</fullName>
        <shortName evidence="10">NaMN adenylyltransferase</shortName>
    </alternativeName>
</protein>
<dbReference type="RefSeq" id="WP_044010020.1">
    <property type="nucleotide sequence ID" value="NZ_AWTT01000004.1"/>
</dbReference>
<dbReference type="GO" id="GO:0009435">
    <property type="term" value="P:NAD+ biosynthetic process"/>
    <property type="evidence" value="ECO:0007669"/>
    <property type="project" value="UniProtKB-UniRule"/>
</dbReference>
<dbReference type="EC" id="2.7.7.18" evidence="10"/>
<keyword evidence="8 10" id="KW-0520">NAD</keyword>
<dbReference type="STRING" id="1335616.WDC_0290"/>
<keyword evidence="14" id="KW-1185">Reference proteome</keyword>
<evidence type="ECO:0000256" key="3">
    <source>
        <dbReference type="ARBA" id="ARBA00022642"/>
    </source>
</evidence>
<keyword evidence="5 10" id="KW-0548">Nucleotidyltransferase</keyword>
<proteinExistence type="inferred from homology"/>
<comment type="similarity">
    <text evidence="10">Belongs to the NadD family.</text>
</comment>
<evidence type="ECO:0000256" key="7">
    <source>
        <dbReference type="ARBA" id="ARBA00022840"/>
    </source>
</evidence>
<dbReference type="NCBIfam" id="NF000840">
    <property type="entry name" value="PRK00071.1-3"/>
    <property type="match status" value="1"/>
</dbReference>
<evidence type="ECO:0000256" key="11">
    <source>
        <dbReference type="SAM" id="MobiDB-lite"/>
    </source>
</evidence>
<sequence length="215" mass="24430">MQRQASTAAKTQTVTQTETQTETAGHKRRVGLYGGTFNPIHNSHLIVADQVGNALGLDEVLFLPDVIPPHVDHKESIEPQLRLEMIQLAIEGNPLFGIELAEVKRGGISYTFDTIAELKRLHPENDYYFIIGGDMVEYLPKWHRIDELAKMVTFVGVQRLGYQTKSKYPVIWVDAPLINISSTDIRHRVESGQSIRYLVPDKVAEFIKEHHLYLE</sequence>
<evidence type="ECO:0000313" key="13">
    <source>
        <dbReference type="EMBL" id="KIS04088.1"/>
    </source>
</evidence>
<evidence type="ECO:0000256" key="8">
    <source>
        <dbReference type="ARBA" id="ARBA00023027"/>
    </source>
</evidence>
<dbReference type="GO" id="GO:0005524">
    <property type="term" value="F:ATP binding"/>
    <property type="evidence" value="ECO:0007669"/>
    <property type="project" value="UniProtKB-KW"/>
</dbReference>
<evidence type="ECO:0000256" key="9">
    <source>
        <dbReference type="ARBA" id="ARBA00048721"/>
    </source>
</evidence>
<feature type="compositionally biased region" description="Low complexity" evidence="11">
    <location>
        <begin position="1"/>
        <end position="23"/>
    </location>
</feature>
<accession>A0A0D0Y774</accession>
<dbReference type="CDD" id="cd02165">
    <property type="entry name" value="NMNAT"/>
    <property type="match status" value="1"/>
</dbReference>
<dbReference type="OrthoDB" id="5295945at2"/>
<dbReference type="UniPathway" id="UPA00253">
    <property type="reaction ID" value="UER00332"/>
</dbReference>
<dbReference type="NCBIfam" id="NF000841">
    <property type="entry name" value="PRK00071.1-4"/>
    <property type="match status" value="1"/>
</dbReference>
<feature type="domain" description="Cytidyltransferase-like" evidence="12">
    <location>
        <begin position="32"/>
        <end position="188"/>
    </location>
</feature>
<dbReference type="PANTHER" id="PTHR39321">
    <property type="entry name" value="NICOTINATE-NUCLEOTIDE ADENYLYLTRANSFERASE-RELATED"/>
    <property type="match status" value="1"/>
</dbReference>
<dbReference type="InterPro" id="IPR005248">
    <property type="entry name" value="NadD/NMNAT"/>
</dbReference>
<evidence type="ECO:0000256" key="10">
    <source>
        <dbReference type="HAMAP-Rule" id="MF_00244"/>
    </source>
</evidence>
<dbReference type="NCBIfam" id="TIGR00482">
    <property type="entry name" value="nicotinate (nicotinamide) nucleotide adenylyltransferase"/>
    <property type="match status" value="1"/>
</dbReference>
<evidence type="ECO:0000256" key="2">
    <source>
        <dbReference type="ARBA" id="ARBA00005019"/>
    </source>
</evidence>
<dbReference type="AlphaFoldDB" id="A0A0D0Y774"/>
<keyword evidence="7 10" id="KW-0067">ATP-binding</keyword>
<dbReference type="Proteomes" id="UP000032279">
    <property type="component" value="Unassembled WGS sequence"/>
</dbReference>
<dbReference type="HAMAP" id="MF_00244">
    <property type="entry name" value="NaMN_adenylyltr"/>
    <property type="match status" value="1"/>
</dbReference>
<dbReference type="SUPFAM" id="SSF52374">
    <property type="entry name" value="Nucleotidylyl transferase"/>
    <property type="match status" value="1"/>
</dbReference>
<keyword evidence="6 10" id="KW-0547">Nucleotide-binding</keyword>
<dbReference type="PANTHER" id="PTHR39321:SF3">
    <property type="entry name" value="PHOSPHOPANTETHEINE ADENYLYLTRANSFERASE"/>
    <property type="match status" value="1"/>
</dbReference>
<evidence type="ECO:0000256" key="1">
    <source>
        <dbReference type="ARBA" id="ARBA00002324"/>
    </source>
</evidence>
<keyword evidence="4 10" id="KW-0808">Transferase</keyword>